<feature type="transmembrane region" description="Helical" evidence="2">
    <location>
        <begin position="289"/>
        <end position="313"/>
    </location>
</feature>
<feature type="transmembrane region" description="Helical" evidence="2">
    <location>
        <begin position="20"/>
        <end position="47"/>
    </location>
</feature>
<evidence type="ECO:0000256" key="2">
    <source>
        <dbReference type="SAM" id="Phobius"/>
    </source>
</evidence>
<evidence type="ECO:0000313" key="3">
    <source>
        <dbReference type="EMBL" id="SDP67829.1"/>
    </source>
</evidence>
<name>A0ABY0T0W1_9RHOB</name>
<proteinExistence type="predicted"/>
<keyword evidence="4" id="KW-1185">Reference proteome</keyword>
<feature type="coiled-coil region" evidence="1">
    <location>
        <begin position="247"/>
        <end position="288"/>
    </location>
</feature>
<keyword evidence="2" id="KW-1133">Transmembrane helix</keyword>
<feature type="transmembrane region" description="Helical" evidence="2">
    <location>
        <begin position="59"/>
        <end position="81"/>
    </location>
</feature>
<dbReference type="EMBL" id="FNJD01000027">
    <property type="protein sequence ID" value="SDP67829.1"/>
    <property type="molecule type" value="Genomic_DNA"/>
</dbReference>
<sequence>MDTTITDKTPDGSYVDWPAIFAGTVVAVAIGLLLTSFGAALGLASITLDGTDDSSTLELVLTALWLVITLVASYLAGGYIAGRMRRRVESATEDEVTARDGINGLVVWGLGSVITAVMLSTAFTFAANTAGNVAAGAGKAAGTVVEAAGSAVGGAAAGLADAAGAAIPDEAKNDPTDYLSNQLLRPNQVNPTTADPEELAQQTASIMANVYRTGEVSEEDRTYLAGAVAARTDLTQAQAKTRVDTVVTEAQDARQEAEEAIAAAKAEAEQAAEEAKEAAIDAAQAARNAAILTAFVLAAASLIAGVASVAGSVHGGRHRDQGRLFAGLTYRG</sequence>
<comment type="caution">
    <text evidence="3">The sequence shown here is derived from an EMBL/GenBank/DDBJ whole genome shotgun (WGS) entry which is preliminary data.</text>
</comment>
<feature type="transmembrane region" description="Helical" evidence="2">
    <location>
        <begin position="102"/>
        <end position="125"/>
    </location>
</feature>
<gene>
    <name evidence="3" type="ORF">SAMN04488512_12712</name>
</gene>
<keyword evidence="2" id="KW-0472">Membrane</keyword>
<accession>A0ABY0T0W1</accession>
<evidence type="ECO:0000256" key="1">
    <source>
        <dbReference type="SAM" id="Coils"/>
    </source>
</evidence>
<dbReference type="RefSeq" id="WP_093734286.1">
    <property type="nucleotide sequence ID" value="NZ_FNJD01000027.1"/>
</dbReference>
<organism evidence="3 4">
    <name type="scientific">Sulfitobacter litoralis</name>
    <dbReference type="NCBI Taxonomy" id="335975"/>
    <lineage>
        <taxon>Bacteria</taxon>
        <taxon>Pseudomonadati</taxon>
        <taxon>Pseudomonadota</taxon>
        <taxon>Alphaproteobacteria</taxon>
        <taxon>Rhodobacterales</taxon>
        <taxon>Roseobacteraceae</taxon>
        <taxon>Sulfitobacter</taxon>
    </lineage>
</organism>
<keyword evidence="2" id="KW-0812">Transmembrane</keyword>
<keyword evidence="1" id="KW-0175">Coiled coil</keyword>
<dbReference type="Proteomes" id="UP000198646">
    <property type="component" value="Unassembled WGS sequence"/>
</dbReference>
<evidence type="ECO:0000313" key="4">
    <source>
        <dbReference type="Proteomes" id="UP000198646"/>
    </source>
</evidence>
<reference evidence="3 4" key="1">
    <citation type="submission" date="2016-10" db="EMBL/GenBank/DDBJ databases">
        <authorList>
            <person name="Varghese N."/>
            <person name="Submissions S."/>
        </authorList>
    </citation>
    <scope>NUCLEOTIDE SEQUENCE [LARGE SCALE GENOMIC DNA]</scope>
    <source>
        <strain evidence="3 4">DSM 17584</strain>
    </source>
</reference>
<protein>
    <submittedName>
        <fullName evidence="3">Uncharacterized protein</fullName>
    </submittedName>
</protein>